<dbReference type="OrthoDB" id="300006at2157"/>
<protein>
    <submittedName>
        <fullName evidence="2">Uncharacterized protein</fullName>
    </submittedName>
</protein>
<evidence type="ECO:0000313" key="2">
    <source>
        <dbReference type="EMBL" id="TAJ44931.1"/>
    </source>
</evidence>
<organism evidence="2 3">
    <name type="scientific">Methanofollis fontis</name>
    <dbReference type="NCBI Taxonomy" id="2052832"/>
    <lineage>
        <taxon>Archaea</taxon>
        <taxon>Methanobacteriati</taxon>
        <taxon>Methanobacteriota</taxon>
        <taxon>Stenosarchaea group</taxon>
        <taxon>Methanomicrobia</taxon>
        <taxon>Methanomicrobiales</taxon>
        <taxon>Methanomicrobiaceae</taxon>
        <taxon>Methanofollis</taxon>
    </lineage>
</organism>
<dbReference type="EMBL" id="PGCL01000002">
    <property type="protein sequence ID" value="TAJ44931.1"/>
    <property type="molecule type" value="Genomic_DNA"/>
</dbReference>
<feature type="transmembrane region" description="Helical" evidence="1">
    <location>
        <begin position="92"/>
        <end position="112"/>
    </location>
</feature>
<feature type="transmembrane region" description="Helical" evidence="1">
    <location>
        <begin position="9"/>
        <end position="30"/>
    </location>
</feature>
<gene>
    <name evidence="2" type="ORF">CUJ86_06530</name>
</gene>
<feature type="transmembrane region" description="Helical" evidence="1">
    <location>
        <begin position="148"/>
        <end position="164"/>
    </location>
</feature>
<accession>A0A483CRU1</accession>
<name>A0A483CRU1_9EURY</name>
<proteinExistence type="predicted"/>
<feature type="transmembrane region" description="Helical" evidence="1">
    <location>
        <begin position="124"/>
        <end position="142"/>
    </location>
</feature>
<dbReference type="AlphaFoldDB" id="A0A483CRU1"/>
<dbReference type="RefSeq" id="WP_130646743.1">
    <property type="nucleotide sequence ID" value="NZ_PGCL01000002.1"/>
</dbReference>
<feature type="transmembrane region" description="Helical" evidence="1">
    <location>
        <begin position="176"/>
        <end position="197"/>
    </location>
</feature>
<keyword evidence="1" id="KW-0812">Transmembrane</keyword>
<dbReference type="SUPFAM" id="SSF52540">
    <property type="entry name" value="P-loop containing nucleoside triphosphate hydrolases"/>
    <property type="match status" value="1"/>
</dbReference>
<reference evidence="2 3" key="1">
    <citation type="submission" date="2017-11" db="EMBL/GenBank/DDBJ databases">
        <title>Isolation and Characterization of Methanofollis Species from Methane Seep Offshore SW Taiwan.</title>
        <authorList>
            <person name="Teng N.-H."/>
            <person name="Lai M.-C."/>
            <person name="Chen S.-C."/>
        </authorList>
    </citation>
    <scope>NUCLEOTIDE SEQUENCE [LARGE SCALE GENOMIC DNA]</scope>
    <source>
        <strain evidence="2 3">FWC-SCC2</strain>
    </source>
</reference>
<keyword evidence="1" id="KW-0472">Membrane</keyword>
<feature type="transmembrane region" description="Helical" evidence="1">
    <location>
        <begin position="42"/>
        <end position="62"/>
    </location>
</feature>
<evidence type="ECO:0000313" key="3">
    <source>
        <dbReference type="Proteomes" id="UP000292580"/>
    </source>
</evidence>
<feature type="transmembrane region" description="Helical" evidence="1">
    <location>
        <begin position="69"/>
        <end position="86"/>
    </location>
</feature>
<dbReference type="InterPro" id="IPR027417">
    <property type="entry name" value="P-loop_NTPase"/>
</dbReference>
<keyword evidence="1" id="KW-1133">Transmembrane helix</keyword>
<comment type="caution">
    <text evidence="2">The sequence shown here is derived from an EMBL/GenBank/DDBJ whole genome shotgun (WGS) entry which is preliminary data.</text>
</comment>
<keyword evidence="3" id="KW-1185">Reference proteome</keyword>
<evidence type="ECO:0000256" key="1">
    <source>
        <dbReference type="SAM" id="Phobius"/>
    </source>
</evidence>
<sequence length="472" mass="51263">MRVRDRERLALEGGIAATGLALSIALLLVVPDAVSGPLHPFLSYPIGFFIGFLVPGVCGLMIEGQARKHGTNLLALITPIAAVYLIRSADPAIPAVAAGILAALTATALTLVQNRFDTLAESIRLMFMLLFATCAISTILLILSSPPLLVAGGCALLFIMALFVRRMGPQIRPSEIFMIGPTGSGKTLLMVALYTYIVGEYAGTRRSVILSGEGQEETMRIEHLISGLESGHLPPPTRGTDLAIYRFSGKKYGVIPVETGIVDYAGSHAASIDDSAGFAAAVETIAGGIGTEPAEIIAHIGGFDYMKQLKERHASDIAGIMDAVVTACIFRRAETATRILFLIDGDDIVHFHTTGRQRLTSLFGYYTQVMDLLGSERAYGFVVTKADRIRNIRDIEERSDEALRIEQEIYEILLPISTFHEIHNRALTIPIHFYAVSVNAMLEPEDQEREEGETGFRQVYPWGIGEVARFGI</sequence>
<dbReference type="Proteomes" id="UP000292580">
    <property type="component" value="Unassembled WGS sequence"/>
</dbReference>